<sequence>MITPLHKIEPITIRLARTPEEVLAAQELRYQVFYEEFGAKADPEAQRLKRDADPYDLVASHLIVVDNTASGPAPKIVGTYRVIEQEGADQVGGFYTSAEYDITPLHNCGLRMLELGRSCVLPEYRTRSVLQLLWQGIANFVVDNKIEVLFGCASFHGTDVSAISRQLAYLHHYHLAPPALRPRAREERYVEMNLHPKEPLDPREIINTLPPLIKGYLRTGCMVGEGAVIDEQFNTIDVCIVLQTDMLASQYKKHFKLQLPDELSGNTDDDVRSLFSRKKDA</sequence>
<evidence type="ECO:0000256" key="2">
    <source>
        <dbReference type="ARBA" id="ARBA00022516"/>
    </source>
</evidence>
<dbReference type="Proteomes" id="UP000595362">
    <property type="component" value="Chromosome"/>
</dbReference>
<gene>
    <name evidence="6" type="ORF">HYS17_06090</name>
</gene>
<dbReference type="InterPro" id="IPR052351">
    <property type="entry name" value="Ornithine_N-alpha-AT"/>
</dbReference>
<dbReference type="AlphaFoldDB" id="A0A7T5R0B1"/>
<keyword evidence="4" id="KW-0443">Lipid metabolism</keyword>
<dbReference type="Pfam" id="PF13444">
    <property type="entry name" value="Acetyltransf_5"/>
    <property type="match status" value="1"/>
</dbReference>
<dbReference type="InterPro" id="IPR016181">
    <property type="entry name" value="Acyl_CoA_acyltransferase"/>
</dbReference>
<evidence type="ECO:0000313" key="6">
    <source>
        <dbReference type="EMBL" id="QQG35143.1"/>
    </source>
</evidence>
<reference evidence="6 7" key="1">
    <citation type="submission" date="2020-07" db="EMBL/GenBank/DDBJ databases">
        <title>Huge and variable diversity of episymbiotic CPR bacteria and DPANN archaea in groundwater ecosystems.</title>
        <authorList>
            <person name="He C.Y."/>
            <person name="Keren R."/>
            <person name="Whittaker M."/>
            <person name="Farag I.F."/>
            <person name="Doudna J."/>
            <person name="Cate J.H.D."/>
            <person name="Banfield J.F."/>
        </authorList>
    </citation>
    <scope>NUCLEOTIDE SEQUENCE [LARGE SCALE GENOMIC DNA]</scope>
    <source>
        <strain evidence="6">NC_groundwater_70_Ag_B-0.1um_54_66</strain>
    </source>
</reference>
<organism evidence="6 7">
    <name type="scientific">Micavibrio aeruginosavorus</name>
    <dbReference type="NCBI Taxonomy" id="349221"/>
    <lineage>
        <taxon>Bacteria</taxon>
        <taxon>Pseudomonadati</taxon>
        <taxon>Bdellovibrionota</taxon>
        <taxon>Bdellovibrionia</taxon>
        <taxon>Bdellovibrionales</taxon>
        <taxon>Pseudobdellovibrionaceae</taxon>
        <taxon>Micavibrio</taxon>
    </lineage>
</organism>
<keyword evidence="2" id="KW-0444">Lipid biosynthesis</keyword>
<dbReference type="PANTHER" id="PTHR37323:SF1">
    <property type="entry name" value="L-ORNITHINE N(ALPHA)-ACYLTRANSFERASE"/>
    <property type="match status" value="1"/>
</dbReference>
<dbReference type="EMBL" id="CP066681">
    <property type="protein sequence ID" value="QQG35143.1"/>
    <property type="molecule type" value="Genomic_DNA"/>
</dbReference>
<dbReference type="GO" id="GO:0016746">
    <property type="term" value="F:acyltransferase activity"/>
    <property type="evidence" value="ECO:0007669"/>
    <property type="project" value="UniProtKB-KW"/>
</dbReference>
<dbReference type="PANTHER" id="PTHR37323">
    <property type="entry name" value="GCN5-RELATED N-ACETYLTRANSFERASE"/>
    <property type="match status" value="1"/>
</dbReference>
<evidence type="ECO:0000256" key="1">
    <source>
        <dbReference type="ARBA" id="ARBA00005189"/>
    </source>
</evidence>
<evidence type="ECO:0000256" key="3">
    <source>
        <dbReference type="ARBA" id="ARBA00022679"/>
    </source>
</evidence>
<protein>
    <submittedName>
        <fullName evidence="6">GNAT family N-acetyltransferase</fullName>
    </submittedName>
</protein>
<evidence type="ECO:0000313" key="7">
    <source>
        <dbReference type="Proteomes" id="UP000595362"/>
    </source>
</evidence>
<keyword evidence="3 6" id="KW-0808">Transferase</keyword>
<comment type="pathway">
    <text evidence="1">Lipid metabolism.</text>
</comment>
<name>A0A7T5R0B1_9BACT</name>
<evidence type="ECO:0000256" key="4">
    <source>
        <dbReference type="ARBA" id="ARBA00023098"/>
    </source>
</evidence>
<proteinExistence type="predicted"/>
<dbReference type="GO" id="GO:0006629">
    <property type="term" value="P:lipid metabolic process"/>
    <property type="evidence" value="ECO:0007669"/>
    <property type="project" value="UniProtKB-KW"/>
</dbReference>
<dbReference type="SUPFAM" id="SSF55729">
    <property type="entry name" value="Acyl-CoA N-acyltransferases (Nat)"/>
    <property type="match status" value="1"/>
</dbReference>
<accession>A0A7T5R0B1</accession>
<dbReference type="Gene3D" id="3.40.630.30">
    <property type="match status" value="1"/>
</dbReference>
<evidence type="ECO:0000256" key="5">
    <source>
        <dbReference type="ARBA" id="ARBA00023315"/>
    </source>
</evidence>
<keyword evidence="5" id="KW-0012">Acyltransferase</keyword>